<sequence>MVQDNDSQESGPCRRDVLKYGAAGGAALAAGCLGGSSSTDRFRVFDP</sequence>
<comment type="caution">
    <text evidence="1">The sequence shown here is derived from an EMBL/GenBank/DDBJ whole genome shotgun (WGS) entry which is preliminary data.</text>
</comment>
<dbReference type="PROSITE" id="PS51318">
    <property type="entry name" value="TAT"/>
    <property type="match status" value="1"/>
</dbReference>
<dbReference type="InterPro" id="IPR019546">
    <property type="entry name" value="TAT_signal_bac_arc"/>
</dbReference>
<proteinExistence type="predicted"/>
<dbReference type="EMBL" id="JABURA010000002">
    <property type="protein sequence ID" value="NUB93614.1"/>
    <property type="molecule type" value="Genomic_DNA"/>
</dbReference>
<name>A0A8J8KJP8_9EURY</name>
<evidence type="ECO:0000313" key="1">
    <source>
        <dbReference type="EMBL" id="NUB93614.1"/>
    </source>
</evidence>
<dbReference type="NCBIfam" id="TIGR01409">
    <property type="entry name" value="TAT_signal_seq"/>
    <property type="match status" value="1"/>
</dbReference>
<protein>
    <submittedName>
        <fullName evidence="1">Twin-arginine translocation signal domain-containing protein</fullName>
    </submittedName>
</protein>
<gene>
    <name evidence="1" type="ORF">HT576_21770</name>
</gene>
<dbReference type="InterPro" id="IPR006311">
    <property type="entry name" value="TAT_signal"/>
</dbReference>
<reference evidence="1" key="1">
    <citation type="submission" date="2020-06" db="EMBL/GenBank/DDBJ databases">
        <title>Haloterrigena sp. nov., an extremely halophilic archaeon isolated from a saline sediment.</title>
        <authorList>
            <person name="Liu B.-B."/>
        </authorList>
    </citation>
    <scope>NUCLEOTIDE SEQUENCE</scope>
    <source>
        <strain evidence="1">SYSU A121-1</strain>
    </source>
</reference>
<dbReference type="AlphaFoldDB" id="A0A8J8KJP8"/>
<dbReference type="Proteomes" id="UP000728647">
    <property type="component" value="Unassembled WGS sequence"/>
</dbReference>
<accession>A0A8J8KJP8</accession>
<feature type="non-terminal residue" evidence="1">
    <location>
        <position position="47"/>
    </location>
</feature>
<organism evidence="1 2">
    <name type="scientific">Haloterrigena gelatinilytica</name>
    <dbReference type="NCBI Taxonomy" id="2741724"/>
    <lineage>
        <taxon>Archaea</taxon>
        <taxon>Methanobacteriati</taxon>
        <taxon>Methanobacteriota</taxon>
        <taxon>Stenosarchaea group</taxon>
        <taxon>Halobacteria</taxon>
        <taxon>Halobacteriales</taxon>
        <taxon>Natrialbaceae</taxon>
        <taxon>Haloterrigena</taxon>
    </lineage>
</organism>
<evidence type="ECO:0000313" key="2">
    <source>
        <dbReference type="Proteomes" id="UP000728647"/>
    </source>
</evidence>